<name>A0ABP8FUN8_9BACT</name>
<dbReference type="Gene3D" id="3.30.420.40">
    <property type="match status" value="2"/>
</dbReference>
<reference evidence="3" key="1">
    <citation type="journal article" date="2019" name="Int. J. Syst. Evol. Microbiol.">
        <title>The Global Catalogue of Microorganisms (GCM) 10K type strain sequencing project: providing services to taxonomists for standard genome sequencing and annotation.</title>
        <authorList>
            <consortium name="The Broad Institute Genomics Platform"/>
            <consortium name="The Broad Institute Genome Sequencing Center for Infectious Disease"/>
            <person name="Wu L."/>
            <person name="Ma J."/>
        </authorList>
    </citation>
    <scope>NUCLEOTIDE SEQUENCE [LARGE SCALE GENOMIC DNA]</scope>
    <source>
        <strain evidence="3">JCM 17917</strain>
    </source>
</reference>
<dbReference type="Gene3D" id="1.10.720.160">
    <property type="match status" value="1"/>
</dbReference>
<evidence type="ECO:0000313" key="3">
    <source>
        <dbReference type="Proteomes" id="UP001501844"/>
    </source>
</evidence>
<sequence length="283" mass="32155">MIIIADSGSTKTAWRQISNEGVIAEANTMGINPYYQNTQEIAQMLEQSLLVQWPGVEPKEIYFYGAGCSAPDKQAMVEAAIKEVYPNSKIEVHHDLEAAARALCGDEPGIACILGTGSNSCLYDGQEIVEALPNLGFILGDEGSGGYMGKRIVQAFLNNELPADIHEAFQKRYNLTRDEVVDHVYRKPYPNRYMATFAKFLFDHRQHPFVYQMIYQSFSDFFEKTIIKYPDYQQYNVHFVGSIAFYFGDILRKVAQQYNVRVHHILESPMAGLSLYHQQKIVL</sequence>
<organism evidence="2 3">
    <name type="scientific">Nibribacter koreensis</name>
    <dbReference type="NCBI Taxonomy" id="1084519"/>
    <lineage>
        <taxon>Bacteria</taxon>
        <taxon>Pseudomonadati</taxon>
        <taxon>Bacteroidota</taxon>
        <taxon>Cytophagia</taxon>
        <taxon>Cytophagales</taxon>
        <taxon>Hymenobacteraceae</taxon>
        <taxon>Nibribacter</taxon>
    </lineage>
</organism>
<evidence type="ECO:0000313" key="2">
    <source>
        <dbReference type="EMBL" id="GAA4311355.1"/>
    </source>
</evidence>
<gene>
    <name evidence="2" type="ORF">GCM10023183_30000</name>
</gene>
<comment type="caution">
    <text evidence="2">The sequence shown here is derived from an EMBL/GenBank/DDBJ whole genome shotgun (WGS) entry which is preliminary data.</text>
</comment>
<dbReference type="EMBL" id="BAABGX010000002">
    <property type="protein sequence ID" value="GAA4311355.1"/>
    <property type="molecule type" value="Genomic_DNA"/>
</dbReference>
<dbReference type="CDD" id="cd24079">
    <property type="entry name" value="ASKHA_NBD_PG1100-like"/>
    <property type="match status" value="1"/>
</dbReference>
<proteinExistence type="predicted"/>
<evidence type="ECO:0000259" key="1">
    <source>
        <dbReference type="Pfam" id="PF01869"/>
    </source>
</evidence>
<dbReference type="Pfam" id="PF01869">
    <property type="entry name" value="BcrAD_BadFG"/>
    <property type="match status" value="1"/>
</dbReference>
<dbReference type="RefSeq" id="WP_345167835.1">
    <property type="nucleotide sequence ID" value="NZ_BAABGX010000002.1"/>
</dbReference>
<feature type="domain" description="ATPase BadF/BadG/BcrA/BcrD type" evidence="1">
    <location>
        <begin position="6"/>
        <end position="203"/>
    </location>
</feature>
<dbReference type="PANTHER" id="PTHR43190">
    <property type="entry name" value="N-ACETYL-D-GLUCOSAMINE KINASE"/>
    <property type="match status" value="1"/>
</dbReference>
<accession>A0ABP8FUN8</accession>
<dbReference type="InterPro" id="IPR052519">
    <property type="entry name" value="Euk-type_GlcNAc_Kinase"/>
</dbReference>
<dbReference type="InterPro" id="IPR043129">
    <property type="entry name" value="ATPase_NBD"/>
</dbReference>
<dbReference type="PANTHER" id="PTHR43190:SF3">
    <property type="entry name" value="N-ACETYL-D-GLUCOSAMINE KINASE"/>
    <property type="match status" value="1"/>
</dbReference>
<keyword evidence="3" id="KW-1185">Reference proteome</keyword>
<dbReference type="SUPFAM" id="SSF53067">
    <property type="entry name" value="Actin-like ATPase domain"/>
    <property type="match status" value="2"/>
</dbReference>
<dbReference type="Proteomes" id="UP001501844">
    <property type="component" value="Unassembled WGS sequence"/>
</dbReference>
<protein>
    <submittedName>
        <fullName evidence="2">ATPase</fullName>
    </submittedName>
</protein>
<dbReference type="InterPro" id="IPR002731">
    <property type="entry name" value="ATPase_BadF"/>
</dbReference>